<keyword evidence="3" id="KW-1003">Cell membrane</keyword>
<sequence>MLRILMILMALYFFICSLDVLQDAFQMLSGRSASQLFQNSILVNNPVSAAMIGVFVTVLVQSSSTSTSIIVSMVASNILTVEQSIPIIMGANIGTTVTNTLVALTQSPDRDVFRRSFAGATVHDAFNWLTVIVLLPLECASHYLLKLTEVMTSSIAPIDNANSGPKFLKVITDPLTKLVIQVDKKVITAIAEKSDRQKFPLAKYWEKEVLEHKKLNLSIDLNSNMSSLNFTRVLENNSTKGKSFTEKIVHKLNSKHIFVGSGLEGYISEVVSGVILLIASLLAMTFCLVLLVKVLNSLFKGPMTGVIRRSLNADLPGKCSYFTGYIVMIVGMLITILFQSSSVFTSALTPLVGMGLITVERVYPLTLGSNIGTTVTAMLAAFTADSERLRYTVQIALCHLFFNISGIILYFPIPFMRVPIPIAKELGNITAKYRWFALLYLFGMFGILPLFVFGLSLAGPQVFMGIGIPLLILLAFIIVVNVLQRKKPNWLPKFLRTWNFLPKPLRSLEPYDRIFSKCKCCDKLSSKSGQPQKTVAENEVIIDDESVVEVTKDNKKVIDEEMNGDIQNCYCNDVVAVKTKRKLSLSKEDNEGMINKAFITISNDNLVSGDDACYQTVL</sequence>
<dbReference type="OMA" id="NWTITEN"/>
<dbReference type="Proteomes" id="UP000015101">
    <property type="component" value="Unassembled WGS sequence"/>
</dbReference>
<evidence type="ECO:0000256" key="6">
    <source>
        <dbReference type="ARBA" id="ARBA00023136"/>
    </source>
</evidence>
<keyword evidence="4 7" id="KW-0812">Transmembrane</keyword>
<comment type="subcellular location">
    <subcellularLocation>
        <location evidence="1">Apical cell membrane</location>
        <topology evidence="1">Multi-pass membrane protein</topology>
    </subcellularLocation>
</comment>
<dbReference type="InParanoid" id="T1G9R9"/>
<feature type="signal peptide" evidence="8">
    <location>
        <begin position="1"/>
        <end position="17"/>
    </location>
</feature>
<evidence type="ECO:0000256" key="8">
    <source>
        <dbReference type="SAM" id="SignalP"/>
    </source>
</evidence>
<feature type="chain" id="PRO_5010981168" evidence="8">
    <location>
        <begin position="18"/>
        <end position="618"/>
    </location>
</feature>
<dbReference type="GeneID" id="20217815"/>
<dbReference type="GO" id="GO:0016324">
    <property type="term" value="C:apical plasma membrane"/>
    <property type="evidence" value="ECO:0007669"/>
    <property type="project" value="UniProtKB-SubCell"/>
</dbReference>
<feature type="transmembrane region" description="Helical" evidence="7">
    <location>
        <begin position="362"/>
        <end position="382"/>
    </location>
</feature>
<evidence type="ECO:0000256" key="3">
    <source>
        <dbReference type="ARBA" id="ARBA00022475"/>
    </source>
</evidence>
<keyword evidence="6 7" id="KW-0472">Membrane</keyword>
<dbReference type="OrthoDB" id="76259at2759"/>
<dbReference type="KEGG" id="hro:HELRODRAFT_99285"/>
<dbReference type="RefSeq" id="XP_009016876.1">
    <property type="nucleotide sequence ID" value="XM_009018628.1"/>
</dbReference>
<feature type="transmembrane region" description="Helical" evidence="7">
    <location>
        <begin position="462"/>
        <end position="483"/>
    </location>
</feature>
<keyword evidence="5 7" id="KW-1133">Transmembrane helix</keyword>
<evidence type="ECO:0000256" key="5">
    <source>
        <dbReference type="ARBA" id="ARBA00022989"/>
    </source>
</evidence>
<feature type="transmembrane region" description="Helical" evidence="7">
    <location>
        <begin position="435"/>
        <end position="456"/>
    </location>
</feature>
<dbReference type="NCBIfam" id="TIGR01013">
    <property type="entry name" value="2a58"/>
    <property type="match status" value="1"/>
</dbReference>
<dbReference type="GO" id="GO:0005436">
    <property type="term" value="F:sodium:phosphate symporter activity"/>
    <property type="evidence" value="ECO:0007669"/>
    <property type="project" value="InterPro"/>
</dbReference>
<reference evidence="9 11" key="2">
    <citation type="journal article" date="2013" name="Nature">
        <title>Insights into bilaterian evolution from three spiralian genomes.</title>
        <authorList>
            <person name="Simakov O."/>
            <person name="Marletaz F."/>
            <person name="Cho S.J."/>
            <person name="Edsinger-Gonzales E."/>
            <person name="Havlak P."/>
            <person name="Hellsten U."/>
            <person name="Kuo D.H."/>
            <person name="Larsson T."/>
            <person name="Lv J."/>
            <person name="Arendt D."/>
            <person name="Savage R."/>
            <person name="Osoegawa K."/>
            <person name="de Jong P."/>
            <person name="Grimwood J."/>
            <person name="Chapman J.A."/>
            <person name="Shapiro H."/>
            <person name="Aerts A."/>
            <person name="Otillar R.P."/>
            <person name="Terry A.Y."/>
            <person name="Boore J.L."/>
            <person name="Grigoriev I.V."/>
            <person name="Lindberg D.R."/>
            <person name="Seaver E.C."/>
            <person name="Weisblat D.A."/>
            <person name="Putnam N.H."/>
            <person name="Rokhsar D.S."/>
        </authorList>
    </citation>
    <scope>NUCLEOTIDE SEQUENCE</scope>
</reference>
<evidence type="ECO:0000256" key="2">
    <source>
        <dbReference type="ARBA" id="ARBA00005808"/>
    </source>
</evidence>
<dbReference type="EMBL" id="KB096411">
    <property type="protein sequence ID" value="ESO04943.1"/>
    <property type="molecule type" value="Genomic_DNA"/>
</dbReference>
<feature type="transmembrane region" description="Helical" evidence="7">
    <location>
        <begin position="49"/>
        <end position="75"/>
    </location>
</feature>
<evidence type="ECO:0000256" key="1">
    <source>
        <dbReference type="ARBA" id="ARBA00004424"/>
    </source>
</evidence>
<gene>
    <name evidence="10" type="primary">20217815</name>
    <name evidence="9" type="ORF">HELRODRAFT_99285</name>
</gene>
<dbReference type="CTD" id="20217815"/>
<dbReference type="EMBL" id="AMQM01003986">
    <property type="status" value="NOT_ANNOTATED_CDS"/>
    <property type="molecule type" value="Genomic_DNA"/>
</dbReference>
<evidence type="ECO:0000313" key="9">
    <source>
        <dbReference type="EMBL" id="ESO04943.1"/>
    </source>
</evidence>
<evidence type="ECO:0000256" key="4">
    <source>
        <dbReference type="ARBA" id="ARBA00022692"/>
    </source>
</evidence>
<protein>
    <submittedName>
        <fullName evidence="9 10">Uncharacterized protein</fullName>
    </submittedName>
</protein>
<evidence type="ECO:0000256" key="7">
    <source>
        <dbReference type="SAM" id="Phobius"/>
    </source>
</evidence>
<dbReference type="PANTHER" id="PTHR10010:SF46">
    <property type="entry name" value="SODIUM-DEPENDENT PHOSPHATE TRANSPORT PROTEIN 2B"/>
    <property type="match status" value="1"/>
</dbReference>
<feature type="transmembrane region" description="Helical" evidence="7">
    <location>
        <begin position="87"/>
        <end position="105"/>
    </location>
</feature>
<proteinExistence type="inferred from homology"/>
<dbReference type="STRING" id="6412.T1G9R9"/>
<dbReference type="HOGENOM" id="CLU_025063_0_0_1"/>
<dbReference type="AlphaFoldDB" id="T1G9R9"/>
<reference evidence="10" key="3">
    <citation type="submission" date="2015-06" db="UniProtKB">
        <authorList>
            <consortium name="EnsemblMetazoa"/>
        </authorList>
    </citation>
    <scope>IDENTIFICATION</scope>
</reference>
<dbReference type="PANTHER" id="PTHR10010">
    <property type="entry name" value="SOLUTE CARRIER FAMILY 34 SODIUM PHOSPHATE , MEMBER 2-RELATED"/>
    <property type="match status" value="1"/>
</dbReference>
<comment type="similarity">
    <text evidence="2">Belongs to the SLC34A transporter family.</text>
</comment>
<dbReference type="NCBIfam" id="NF037997">
    <property type="entry name" value="Na_Pi_symport"/>
    <property type="match status" value="1"/>
</dbReference>
<dbReference type="eggNOG" id="ENOG502QQ3I">
    <property type="taxonomic scope" value="Eukaryota"/>
</dbReference>
<feature type="transmembrane region" description="Helical" evidence="7">
    <location>
        <begin position="270"/>
        <end position="292"/>
    </location>
</feature>
<keyword evidence="11" id="KW-1185">Reference proteome</keyword>
<keyword evidence="8" id="KW-0732">Signal</keyword>
<organism evidence="10 11">
    <name type="scientific">Helobdella robusta</name>
    <name type="common">Californian leech</name>
    <dbReference type="NCBI Taxonomy" id="6412"/>
    <lineage>
        <taxon>Eukaryota</taxon>
        <taxon>Metazoa</taxon>
        <taxon>Spiralia</taxon>
        <taxon>Lophotrochozoa</taxon>
        <taxon>Annelida</taxon>
        <taxon>Clitellata</taxon>
        <taxon>Hirudinea</taxon>
        <taxon>Rhynchobdellida</taxon>
        <taxon>Glossiphoniidae</taxon>
        <taxon>Helobdella</taxon>
    </lineage>
</organism>
<evidence type="ECO:0000313" key="10">
    <source>
        <dbReference type="EnsemblMetazoa" id="HelroP99285"/>
    </source>
</evidence>
<evidence type="ECO:0000313" key="11">
    <source>
        <dbReference type="Proteomes" id="UP000015101"/>
    </source>
</evidence>
<feature type="transmembrane region" description="Helical" evidence="7">
    <location>
        <begin position="325"/>
        <end position="350"/>
    </location>
</feature>
<dbReference type="Pfam" id="PF02690">
    <property type="entry name" value="Na_Pi_cotrans"/>
    <property type="match status" value="2"/>
</dbReference>
<feature type="transmembrane region" description="Helical" evidence="7">
    <location>
        <begin position="394"/>
        <end position="415"/>
    </location>
</feature>
<dbReference type="GO" id="GO:0044341">
    <property type="term" value="P:sodium-dependent phosphate transport"/>
    <property type="evidence" value="ECO:0007669"/>
    <property type="project" value="InterPro"/>
</dbReference>
<dbReference type="EnsemblMetazoa" id="HelroT99285">
    <property type="protein sequence ID" value="HelroP99285"/>
    <property type="gene ID" value="HelroG99285"/>
</dbReference>
<reference evidence="11" key="1">
    <citation type="submission" date="2012-12" db="EMBL/GenBank/DDBJ databases">
        <authorList>
            <person name="Hellsten U."/>
            <person name="Grimwood J."/>
            <person name="Chapman J.A."/>
            <person name="Shapiro H."/>
            <person name="Aerts A."/>
            <person name="Otillar R.P."/>
            <person name="Terry A.Y."/>
            <person name="Boore J.L."/>
            <person name="Simakov O."/>
            <person name="Marletaz F."/>
            <person name="Cho S.-J."/>
            <person name="Edsinger-Gonzales E."/>
            <person name="Havlak P."/>
            <person name="Kuo D.-H."/>
            <person name="Larsson T."/>
            <person name="Lv J."/>
            <person name="Arendt D."/>
            <person name="Savage R."/>
            <person name="Osoegawa K."/>
            <person name="de Jong P."/>
            <person name="Lindberg D.R."/>
            <person name="Seaver E.C."/>
            <person name="Weisblat D.A."/>
            <person name="Putnam N.H."/>
            <person name="Grigoriev I.V."/>
            <person name="Rokhsar D.S."/>
        </authorList>
    </citation>
    <scope>NUCLEOTIDE SEQUENCE</scope>
</reference>
<name>T1G9R9_HELRO</name>
<dbReference type="InterPro" id="IPR003841">
    <property type="entry name" value="Na/Pi_transpt"/>
</dbReference>
<accession>T1G9R9</accession>